<dbReference type="Proteomes" id="UP001418796">
    <property type="component" value="Unassembled WGS sequence"/>
</dbReference>
<comment type="caution">
    <text evidence="1">The sequence shown here is derived from an EMBL/GenBank/DDBJ whole genome shotgun (WGS) entry which is preliminary data.</text>
</comment>
<evidence type="ECO:0000313" key="1">
    <source>
        <dbReference type="EMBL" id="MEN0645182.1"/>
    </source>
</evidence>
<dbReference type="Pfam" id="PF10842">
    <property type="entry name" value="DUF2642"/>
    <property type="match status" value="1"/>
</dbReference>
<evidence type="ECO:0000313" key="2">
    <source>
        <dbReference type="Proteomes" id="UP001418796"/>
    </source>
</evidence>
<sequence length="70" mass="7913">MDEQIQWTITDPYVYAKASELVGAMAEVQTTHGAVRGTLKEVQPDHIVVEMGGTPFYIRTQQIVWFFPVS</sequence>
<gene>
    <name evidence="1" type="ORF">MKY91_18635</name>
</gene>
<keyword evidence="2" id="KW-1185">Reference proteome</keyword>
<reference evidence="1 2" key="1">
    <citation type="submission" date="2024-03" db="EMBL/GenBank/DDBJ databases">
        <title>Bacilli Hybrid Assemblies.</title>
        <authorList>
            <person name="Kovac J."/>
        </authorList>
    </citation>
    <scope>NUCLEOTIDE SEQUENCE [LARGE SCALE GENOMIC DNA]</scope>
    <source>
        <strain evidence="1 2">FSL R7-0666</strain>
    </source>
</reference>
<dbReference type="RefSeq" id="WP_343131775.1">
    <property type="nucleotide sequence ID" value="NZ_JBCITK010000001.1"/>
</dbReference>
<name>A0ABU9VNH8_9BACI</name>
<dbReference type="EMBL" id="JBCITK010000001">
    <property type="protein sequence ID" value="MEN0645182.1"/>
    <property type="molecule type" value="Genomic_DNA"/>
</dbReference>
<proteinExistence type="predicted"/>
<organism evidence="1 2">
    <name type="scientific">Alkalicoccobacillus gibsonii</name>
    <dbReference type="NCBI Taxonomy" id="79881"/>
    <lineage>
        <taxon>Bacteria</taxon>
        <taxon>Bacillati</taxon>
        <taxon>Bacillota</taxon>
        <taxon>Bacilli</taxon>
        <taxon>Bacillales</taxon>
        <taxon>Bacillaceae</taxon>
        <taxon>Alkalicoccobacillus</taxon>
    </lineage>
</organism>
<dbReference type="InterPro" id="IPR020139">
    <property type="entry name" value="DUF2642"/>
</dbReference>
<accession>A0ABU9VNH8</accession>
<protein>
    <submittedName>
        <fullName evidence="1">YuzF family protein</fullName>
    </submittedName>
</protein>